<feature type="compositionally biased region" description="Polar residues" evidence="5">
    <location>
        <begin position="745"/>
        <end position="758"/>
    </location>
</feature>
<dbReference type="EMBL" id="CP151518">
    <property type="protein sequence ID" value="WZN67167.1"/>
    <property type="molecule type" value="Genomic_DNA"/>
</dbReference>
<feature type="region of interest" description="Disordered" evidence="5">
    <location>
        <begin position="512"/>
        <end position="619"/>
    </location>
</feature>
<evidence type="ECO:0000313" key="7">
    <source>
        <dbReference type="EMBL" id="WZN67167.1"/>
    </source>
</evidence>
<name>A0AAX4PM13_9CHLO</name>
<keyword evidence="3" id="KW-0234">DNA repair</keyword>
<dbReference type="Pfam" id="PF12253">
    <property type="entry name" value="CAF1A_dimeriz"/>
    <property type="match status" value="1"/>
</dbReference>
<feature type="compositionally biased region" description="Basic and acidic residues" evidence="5">
    <location>
        <begin position="722"/>
        <end position="735"/>
    </location>
</feature>
<feature type="compositionally biased region" description="Low complexity" evidence="5">
    <location>
        <begin position="233"/>
        <end position="245"/>
    </location>
</feature>
<sequence length="769" mass="84006">MEAGGERTAERRLEEAWKSLERALALQNKDLFTSSSTTASGAGPEQTTKASSSKNTLARLVEGSLLPLTKLSNEVWRSVVGEAGDCCGGSQAPAVTPETIRNRIINAASRKAYVQHTNSTVDEFEEDANSPWLRWELRCMRDLTSKSEREACVRLRKATKMAAKLHARVRSSKGKKEPNDALVLEVEAMSAGLEAGSAMNVASTPAKSPAPPALFRPSPGASGGLQTPAKACALASPTQAAPPSSSKKRSRMTPEEKERKRLQKEADQRAREEEKERKRLQKEADQRAREEEKERKRLQKEAEQRAREEEKERKRLQKEAEQRAKEEAAARMAAEEEKRAKERKAKNLSLFAMMGVKSKNRAGEAREADPGSAGTKAEPKAPLLAGAALSNLDESLAIAGGAAGERPAADLVGEMLRRARKAGEVSRSFRAFGRPPPFSTRRAKGSRRQGGGGVSVALVPSALLRNQEEEEEGAASLAEVQEVGGRRTKGRRSWRRKLLQFCENRRPAYYGSFSQLTSQRRPRRNPQHRYLGMDYDVDSDEEWCSEPEGEDLMDFSDGEEEGLEADLEDHEDPNGFRFVVSDDDCGDGEGGGDEDESGSEFDEDFDPEDPEGLRCERDGRQLERLVCLAQRRATKMVVEDAELLSVLDPVWLSSPQKPKSPAAATADAEEGAVAGQASPGEAKAKVAAEEEGEAEAGDPHKRQVKEAEKERKGGTPKGKGRGSPDAKGRQLRMTDFKQPACSLSGAEQDSQPPSQQNEARAAPQVVALD</sequence>
<feature type="domain" description="Chromatin assembly factor 1 subunit A dimerization" evidence="6">
    <location>
        <begin position="497"/>
        <end position="564"/>
    </location>
</feature>
<accession>A0AAX4PM13</accession>
<feature type="region of interest" description="Disordered" evidence="5">
    <location>
        <begin position="467"/>
        <end position="493"/>
    </location>
</feature>
<feature type="compositionally biased region" description="Basic and acidic residues" evidence="5">
    <location>
        <begin position="697"/>
        <end position="713"/>
    </location>
</feature>
<feature type="compositionally biased region" description="Low complexity" evidence="5">
    <location>
        <begin position="662"/>
        <end position="675"/>
    </location>
</feature>
<dbReference type="GO" id="GO:0033186">
    <property type="term" value="C:CAF-1 complex"/>
    <property type="evidence" value="ECO:0007669"/>
    <property type="project" value="TreeGrafter"/>
</dbReference>
<evidence type="ECO:0000256" key="5">
    <source>
        <dbReference type="SAM" id="MobiDB-lite"/>
    </source>
</evidence>
<keyword evidence="4" id="KW-0539">Nucleus</keyword>
<evidence type="ECO:0000256" key="3">
    <source>
        <dbReference type="ARBA" id="ARBA00023204"/>
    </source>
</evidence>
<evidence type="ECO:0000259" key="6">
    <source>
        <dbReference type="Pfam" id="PF12253"/>
    </source>
</evidence>
<feature type="compositionally biased region" description="Polar residues" evidence="5">
    <location>
        <begin position="45"/>
        <end position="54"/>
    </location>
</feature>
<evidence type="ECO:0000313" key="8">
    <source>
        <dbReference type="Proteomes" id="UP001472866"/>
    </source>
</evidence>
<keyword evidence="2" id="KW-0227">DNA damage</keyword>
<keyword evidence="8" id="KW-1185">Reference proteome</keyword>
<evidence type="ECO:0000256" key="4">
    <source>
        <dbReference type="ARBA" id="ARBA00023242"/>
    </source>
</evidence>
<gene>
    <name evidence="7" type="ORF">HKI87_18g87390</name>
</gene>
<proteinExistence type="predicted"/>
<feature type="region of interest" description="Disordered" evidence="5">
    <location>
        <begin position="427"/>
        <end position="454"/>
    </location>
</feature>
<feature type="compositionally biased region" description="Low complexity" evidence="5">
    <location>
        <begin position="33"/>
        <end position="43"/>
    </location>
</feature>
<dbReference type="PANTHER" id="PTHR15272">
    <property type="entry name" value="CHROMATIN ASSEMBLY FACTOR 1 SUBUNIT A CAF-1 SUBUNIT A"/>
    <property type="match status" value="1"/>
</dbReference>
<dbReference type="AlphaFoldDB" id="A0AAX4PM13"/>
<dbReference type="GO" id="GO:0006334">
    <property type="term" value="P:nucleosome assembly"/>
    <property type="evidence" value="ECO:0007669"/>
    <property type="project" value="TreeGrafter"/>
</dbReference>
<organism evidence="7 8">
    <name type="scientific">Chloropicon roscoffensis</name>
    <dbReference type="NCBI Taxonomy" id="1461544"/>
    <lineage>
        <taxon>Eukaryota</taxon>
        <taxon>Viridiplantae</taxon>
        <taxon>Chlorophyta</taxon>
        <taxon>Chloropicophyceae</taxon>
        <taxon>Chloropicales</taxon>
        <taxon>Chloropicaceae</taxon>
        <taxon>Chloropicon</taxon>
    </lineage>
</organism>
<feature type="region of interest" description="Disordered" evidence="5">
    <location>
        <begin position="359"/>
        <end position="379"/>
    </location>
</feature>
<feature type="compositionally biased region" description="Acidic residues" evidence="5">
    <location>
        <begin position="581"/>
        <end position="610"/>
    </location>
</feature>
<dbReference type="InterPro" id="IPR022043">
    <property type="entry name" value="CAF1A_DD"/>
</dbReference>
<comment type="subcellular location">
    <subcellularLocation>
        <location evidence="1">Nucleus</location>
    </subcellularLocation>
</comment>
<feature type="region of interest" description="Disordered" evidence="5">
    <location>
        <begin position="202"/>
        <end position="343"/>
    </location>
</feature>
<feature type="compositionally biased region" description="Basic and acidic residues" evidence="5">
    <location>
        <begin position="252"/>
        <end position="340"/>
    </location>
</feature>
<feature type="region of interest" description="Disordered" evidence="5">
    <location>
        <begin position="31"/>
        <end position="54"/>
    </location>
</feature>
<protein>
    <submittedName>
        <fullName evidence="7">Chromatin assembly factor 1 subunit</fullName>
    </submittedName>
</protein>
<reference evidence="7 8" key="1">
    <citation type="submission" date="2024-03" db="EMBL/GenBank/DDBJ databases">
        <title>Complete genome sequence of the green alga Chloropicon roscoffensis RCC1871.</title>
        <authorList>
            <person name="Lemieux C."/>
            <person name="Pombert J.-F."/>
            <person name="Otis C."/>
            <person name="Turmel M."/>
        </authorList>
    </citation>
    <scope>NUCLEOTIDE SEQUENCE [LARGE SCALE GENOMIC DNA]</scope>
    <source>
        <strain evidence="7 8">RCC1871</strain>
    </source>
</reference>
<dbReference type="GO" id="GO:0006281">
    <property type="term" value="P:DNA repair"/>
    <property type="evidence" value="ECO:0007669"/>
    <property type="project" value="UniProtKB-KW"/>
</dbReference>
<dbReference type="PANTHER" id="PTHR15272:SF0">
    <property type="entry name" value="CHROMATIN ASSEMBLY FACTOR 1 SUBUNIT A"/>
    <property type="match status" value="1"/>
</dbReference>
<evidence type="ECO:0000256" key="1">
    <source>
        <dbReference type="ARBA" id="ARBA00004123"/>
    </source>
</evidence>
<feature type="compositionally biased region" description="Acidic residues" evidence="5">
    <location>
        <begin position="535"/>
        <end position="571"/>
    </location>
</feature>
<feature type="region of interest" description="Disordered" evidence="5">
    <location>
        <begin position="650"/>
        <end position="769"/>
    </location>
</feature>
<dbReference type="GO" id="GO:0005634">
    <property type="term" value="C:nucleus"/>
    <property type="evidence" value="ECO:0007669"/>
    <property type="project" value="UniProtKB-SubCell"/>
</dbReference>
<dbReference type="Proteomes" id="UP001472866">
    <property type="component" value="Chromosome 18"/>
</dbReference>
<evidence type="ECO:0000256" key="2">
    <source>
        <dbReference type="ARBA" id="ARBA00022763"/>
    </source>
</evidence>